<dbReference type="SUPFAM" id="SSF46894">
    <property type="entry name" value="C-terminal effector domain of the bipartite response regulators"/>
    <property type="match status" value="1"/>
</dbReference>
<organism evidence="5 6">
    <name type="scientific">Vogesella aquatica</name>
    <dbReference type="NCBI Taxonomy" id="2984206"/>
    <lineage>
        <taxon>Bacteria</taxon>
        <taxon>Pseudomonadati</taxon>
        <taxon>Pseudomonadota</taxon>
        <taxon>Betaproteobacteria</taxon>
        <taxon>Neisseriales</taxon>
        <taxon>Chromobacteriaceae</taxon>
        <taxon>Vogesella</taxon>
    </lineage>
</organism>
<comment type="caution">
    <text evidence="5">The sequence shown here is derived from an EMBL/GenBank/DDBJ whole genome shotgun (WGS) entry which is preliminary data.</text>
</comment>
<dbReference type="InterPro" id="IPR036693">
    <property type="entry name" value="TF_LuxR_autoind-bd_dom_sf"/>
</dbReference>
<gene>
    <name evidence="5" type="ORF">PQU95_08210</name>
</gene>
<dbReference type="SMART" id="SM00421">
    <property type="entry name" value="HTH_LUXR"/>
    <property type="match status" value="1"/>
</dbReference>
<dbReference type="EMBL" id="JAQQLF010000009">
    <property type="protein sequence ID" value="MDC7717197.1"/>
    <property type="molecule type" value="Genomic_DNA"/>
</dbReference>
<feature type="domain" description="HTH luxR-type" evidence="4">
    <location>
        <begin position="161"/>
        <end position="226"/>
    </location>
</feature>
<proteinExistence type="predicted"/>
<dbReference type="PRINTS" id="PR00038">
    <property type="entry name" value="HTHLUXR"/>
</dbReference>
<evidence type="ECO:0000256" key="2">
    <source>
        <dbReference type="ARBA" id="ARBA00023125"/>
    </source>
</evidence>
<dbReference type="CDD" id="cd06170">
    <property type="entry name" value="LuxR_C_like"/>
    <property type="match status" value="1"/>
</dbReference>
<evidence type="ECO:0000313" key="6">
    <source>
        <dbReference type="Proteomes" id="UP001219956"/>
    </source>
</evidence>
<dbReference type="PANTHER" id="PTHR44688:SF16">
    <property type="entry name" value="DNA-BINDING TRANSCRIPTIONAL ACTIVATOR DEVR_DOSR"/>
    <property type="match status" value="1"/>
</dbReference>
<evidence type="ECO:0000256" key="3">
    <source>
        <dbReference type="ARBA" id="ARBA00023163"/>
    </source>
</evidence>
<dbReference type="Proteomes" id="UP001219956">
    <property type="component" value="Unassembled WGS sequence"/>
</dbReference>
<dbReference type="InterPro" id="IPR016032">
    <property type="entry name" value="Sig_transdc_resp-reg_C-effctor"/>
</dbReference>
<evidence type="ECO:0000259" key="4">
    <source>
        <dbReference type="PROSITE" id="PS50043"/>
    </source>
</evidence>
<reference evidence="5 6" key="1">
    <citation type="submission" date="2023-01" db="EMBL/GenBank/DDBJ databases">
        <title>Novel species of the genus Vogesella isolated from rivers.</title>
        <authorList>
            <person name="Lu H."/>
        </authorList>
    </citation>
    <scope>NUCLEOTIDE SEQUENCE [LARGE SCALE GENOMIC DNA]</scope>
    <source>
        <strain evidence="5 6">DC21W</strain>
    </source>
</reference>
<evidence type="ECO:0000256" key="1">
    <source>
        <dbReference type="ARBA" id="ARBA00023015"/>
    </source>
</evidence>
<evidence type="ECO:0000313" key="5">
    <source>
        <dbReference type="EMBL" id="MDC7717197.1"/>
    </source>
</evidence>
<dbReference type="Gene3D" id="1.10.10.10">
    <property type="entry name" value="Winged helix-like DNA-binding domain superfamily/Winged helix DNA-binding domain"/>
    <property type="match status" value="1"/>
</dbReference>
<accession>A0ABT5IXK8</accession>
<dbReference type="RefSeq" id="WP_272751551.1">
    <property type="nucleotide sequence ID" value="NZ_JAQQLF010000009.1"/>
</dbReference>
<name>A0ABT5IXK8_9NEIS</name>
<dbReference type="InterPro" id="IPR036388">
    <property type="entry name" value="WH-like_DNA-bd_sf"/>
</dbReference>
<sequence>MTSTVSAVVAHYARCSMSSLTGLVPVSACAFYQVDALQQPRHYLLQGMPGGTHQHYLAHYQQHDPLLPVRFGPDTTVMPVSEALPAGRLQQSRYGRFMARHGMHDVVELFIRRGGRVVAGFSLIRDATLGSFTGQEVQTLQHLHGLLELAAGSHLPLADPMLVSEVALTPREQEVALLLRDGASNKTIARLLDMGVPTVKTHLQHLYRKFGVNNRTALTRCLFEQLPDSMAPGLVI</sequence>
<dbReference type="Gene3D" id="3.30.450.80">
    <property type="entry name" value="Transcription factor LuxR-like, autoinducer-binding domain"/>
    <property type="match status" value="1"/>
</dbReference>
<dbReference type="PROSITE" id="PS00622">
    <property type="entry name" value="HTH_LUXR_1"/>
    <property type="match status" value="1"/>
</dbReference>
<dbReference type="PANTHER" id="PTHR44688">
    <property type="entry name" value="DNA-BINDING TRANSCRIPTIONAL ACTIVATOR DEVR_DOSR"/>
    <property type="match status" value="1"/>
</dbReference>
<keyword evidence="2" id="KW-0238">DNA-binding</keyword>
<protein>
    <submittedName>
        <fullName evidence="5">LuxR C-terminal-related transcriptional regulator</fullName>
    </submittedName>
</protein>
<keyword evidence="6" id="KW-1185">Reference proteome</keyword>
<keyword evidence="1" id="KW-0805">Transcription regulation</keyword>
<dbReference type="Pfam" id="PF00196">
    <property type="entry name" value="GerE"/>
    <property type="match status" value="1"/>
</dbReference>
<keyword evidence="3" id="KW-0804">Transcription</keyword>
<dbReference type="PROSITE" id="PS50043">
    <property type="entry name" value="HTH_LUXR_2"/>
    <property type="match status" value="1"/>
</dbReference>
<dbReference type="InterPro" id="IPR000792">
    <property type="entry name" value="Tscrpt_reg_LuxR_C"/>
</dbReference>